<name>A0ABN9NHR1_9MYCO</name>
<protein>
    <submittedName>
        <fullName evidence="1">Pullulanase</fullName>
    </submittedName>
</protein>
<proteinExistence type="predicted"/>
<accession>A0ABN9NHR1</accession>
<dbReference type="RefSeq" id="WP_308474615.1">
    <property type="nucleotide sequence ID" value="NZ_OY726394.1"/>
</dbReference>
<evidence type="ECO:0000313" key="1">
    <source>
        <dbReference type="EMBL" id="CAJ1506532.1"/>
    </source>
</evidence>
<reference evidence="1 2" key="1">
    <citation type="submission" date="2023-08" db="EMBL/GenBank/DDBJ databases">
        <authorList>
            <person name="Folkvardsen B D."/>
            <person name="Norman A."/>
        </authorList>
    </citation>
    <scope>NUCLEOTIDE SEQUENCE [LARGE SCALE GENOMIC DNA]</scope>
    <source>
        <strain evidence="1 2">Mu0083</strain>
    </source>
</reference>
<dbReference type="EMBL" id="OY726394">
    <property type="protein sequence ID" value="CAJ1506532.1"/>
    <property type="molecule type" value="Genomic_DNA"/>
</dbReference>
<dbReference type="Proteomes" id="UP001190336">
    <property type="component" value="Chromosome"/>
</dbReference>
<keyword evidence="2" id="KW-1185">Reference proteome</keyword>
<sequence>MDYCLGDGDGSATMWTDPFDVDLDGDGLADALSLDFDGDGLRDDALLDLDGDGVADHLLLDFDADRNPAAYYTDDGTGTWGHGIAASTADRSGGLRWAGLDGVEHTGGPLVDFAGTGRIADRLLDADGDGRADRVLIGDGAGGYRTAYVDTDGDGRWDVKLTDSDGDGAADGATVL</sequence>
<organism evidence="1 2">
    <name type="scientific">[Mycobacterium] kokjensenii</name>
    <dbReference type="NCBI Taxonomy" id="3064287"/>
    <lineage>
        <taxon>Bacteria</taxon>
        <taxon>Bacillati</taxon>
        <taxon>Actinomycetota</taxon>
        <taxon>Actinomycetes</taxon>
        <taxon>Mycobacteriales</taxon>
        <taxon>Mycobacteriaceae</taxon>
        <taxon>Mycolicibacter</taxon>
    </lineage>
</organism>
<dbReference type="InterPro" id="IPR028974">
    <property type="entry name" value="TSP_type-3_rpt"/>
</dbReference>
<evidence type="ECO:0000313" key="2">
    <source>
        <dbReference type="Proteomes" id="UP001190336"/>
    </source>
</evidence>
<dbReference type="SUPFAM" id="SSF103647">
    <property type="entry name" value="TSP type-3 repeat"/>
    <property type="match status" value="2"/>
</dbReference>
<gene>
    <name evidence="1" type="ORF">MU0083_003969</name>
</gene>